<evidence type="ECO:0000313" key="2">
    <source>
        <dbReference type="Proteomes" id="UP000288805"/>
    </source>
</evidence>
<reference evidence="1 2" key="1">
    <citation type="journal article" date="2018" name="PLoS Genet.">
        <title>Population sequencing reveals clonal diversity and ancestral inbreeding in the grapevine cultivar Chardonnay.</title>
        <authorList>
            <person name="Roach M.J."/>
            <person name="Johnson D.L."/>
            <person name="Bohlmann J."/>
            <person name="van Vuuren H.J."/>
            <person name="Jones S.J."/>
            <person name="Pretorius I.S."/>
            <person name="Schmidt S.A."/>
            <person name="Borneman A.R."/>
        </authorList>
    </citation>
    <scope>NUCLEOTIDE SEQUENCE [LARGE SCALE GENOMIC DNA]</scope>
    <source>
        <strain evidence="2">cv. Chardonnay</strain>
        <tissue evidence="1">Leaf</tissue>
    </source>
</reference>
<name>A0A438D1D9_VITVI</name>
<dbReference type="EMBL" id="QGNW01001854">
    <property type="protein sequence ID" value="RVW29273.1"/>
    <property type="molecule type" value="Genomic_DNA"/>
</dbReference>
<evidence type="ECO:0008006" key="3">
    <source>
        <dbReference type="Google" id="ProtNLM"/>
    </source>
</evidence>
<sequence>MVRGWGDFSKESRSFKKWFWRYLRESSALWHQVILSIYGTHSNGWDANSLVRWSHRCPWKVIAQVFQDFSKYTRFVVGDGKEFVLGRLVVGDQPLGFQYPRLFRVVTDKNIPISSILGSARPFSWNFNFRRNLSDSEIKDLESLMRLFDCLHLSSSVSMREILVFIFFRVIYSQVFFLALSHLSDLSPVFPTKFVWNSQVSFKVKSFVWLVAHKKLAKMDWVPVRNISDMMFINYKGFGISKRGIVLWQTACIA</sequence>
<accession>A0A438D1D9</accession>
<evidence type="ECO:0000313" key="1">
    <source>
        <dbReference type="EMBL" id="RVW29273.1"/>
    </source>
</evidence>
<protein>
    <recommendedName>
        <fullName evidence="3">Reverse transcriptase zinc-binding domain-containing protein</fullName>
    </recommendedName>
</protein>
<dbReference type="Proteomes" id="UP000288805">
    <property type="component" value="Unassembled WGS sequence"/>
</dbReference>
<dbReference type="AlphaFoldDB" id="A0A438D1D9"/>
<comment type="caution">
    <text evidence="1">The sequence shown here is derived from an EMBL/GenBank/DDBJ whole genome shotgun (WGS) entry which is preliminary data.</text>
</comment>
<proteinExistence type="predicted"/>
<gene>
    <name evidence="1" type="ORF">CK203_113579</name>
</gene>
<organism evidence="1 2">
    <name type="scientific">Vitis vinifera</name>
    <name type="common">Grape</name>
    <dbReference type="NCBI Taxonomy" id="29760"/>
    <lineage>
        <taxon>Eukaryota</taxon>
        <taxon>Viridiplantae</taxon>
        <taxon>Streptophyta</taxon>
        <taxon>Embryophyta</taxon>
        <taxon>Tracheophyta</taxon>
        <taxon>Spermatophyta</taxon>
        <taxon>Magnoliopsida</taxon>
        <taxon>eudicotyledons</taxon>
        <taxon>Gunneridae</taxon>
        <taxon>Pentapetalae</taxon>
        <taxon>rosids</taxon>
        <taxon>Vitales</taxon>
        <taxon>Vitaceae</taxon>
        <taxon>Viteae</taxon>
        <taxon>Vitis</taxon>
    </lineage>
</organism>